<keyword evidence="2" id="KW-1185">Reference proteome</keyword>
<protein>
    <submittedName>
        <fullName evidence="1">21803_t:CDS:1</fullName>
    </submittedName>
</protein>
<accession>A0ACA9Q5Q5</accession>
<dbReference type="EMBL" id="CAJVQC010028194">
    <property type="protein sequence ID" value="CAG8738842.1"/>
    <property type="molecule type" value="Genomic_DNA"/>
</dbReference>
<comment type="caution">
    <text evidence="1">The sequence shown here is derived from an EMBL/GenBank/DDBJ whole genome shotgun (WGS) entry which is preliminary data.</text>
</comment>
<organism evidence="1 2">
    <name type="scientific">Racocetra persica</name>
    <dbReference type="NCBI Taxonomy" id="160502"/>
    <lineage>
        <taxon>Eukaryota</taxon>
        <taxon>Fungi</taxon>
        <taxon>Fungi incertae sedis</taxon>
        <taxon>Mucoromycota</taxon>
        <taxon>Glomeromycotina</taxon>
        <taxon>Glomeromycetes</taxon>
        <taxon>Diversisporales</taxon>
        <taxon>Gigasporaceae</taxon>
        <taxon>Racocetra</taxon>
    </lineage>
</organism>
<dbReference type="Proteomes" id="UP000789920">
    <property type="component" value="Unassembled WGS sequence"/>
</dbReference>
<sequence length="417" mass="48013">SPYFGNVQVNKEERDCLGIKVCQFTDHLQALNIMRSILNHHCGKELLKIKTSILKKLTPTTYLAAKDTSCKFKYDNRSTCSGKPILCKLRISQDIQNVYQWFIGCSIYRIGDQWHRYIKINSENVDIVLLRDLFLEKEVIQEELPYCTTLLHRSSKRKKCDYIHRLSNRNIDYGEIIQKHCPVKFYKFTLQNLEVCLFIAIVCVGTHNHPPPPPEKIPVDIKLSLQSLISQAIEDNDIITPRSIQSIAKAYKNMHPYGQGILGVFHAAKNSHSEIKDYLHRIGWEYIIGDLDSVQAKGLGLALYNIDPSRDWEINLFNKQFSQEIHDLAKSILNAPSQELVKSILDKIELSDEPGAKEWANYYKTPWIISSLKNVHMSKMERNIWKKHDDNTNSAESAHALANKEGKQLKLLSAILR</sequence>
<gene>
    <name evidence="1" type="ORF">RPERSI_LOCUS12946</name>
</gene>
<evidence type="ECO:0000313" key="1">
    <source>
        <dbReference type="EMBL" id="CAG8738842.1"/>
    </source>
</evidence>
<feature type="non-terminal residue" evidence="1">
    <location>
        <position position="1"/>
    </location>
</feature>
<evidence type="ECO:0000313" key="2">
    <source>
        <dbReference type="Proteomes" id="UP000789920"/>
    </source>
</evidence>
<proteinExistence type="predicted"/>
<reference evidence="1" key="1">
    <citation type="submission" date="2021-06" db="EMBL/GenBank/DDBJ databases">
        <authorList>
            <person name="Kallberg Y."/>
            <person name="Tangrot J."/>
            <person name="Rosling A."/>
        </authorList>
    </citation>
    <scope>NUCLEOTIDE SEQUENCE</scope>
    <source>
        <strain evidence="1">MA461A</strain>
    </source>
</reference>
<name>A0ACA9Q5Q5_9GLOM</name>
<feature type="non-terminal residue" evidence="1">
    <location>
        <position position="417"/>
    </location>
</feature>